<name>A0A841PNH7_9BACL</name>
<evidence type="ECO:0000313" key="2">
    <source>
        <dbReference type="EMBL" id="MBB6450309.1"/>
    </source>
</evidence>
<sequence>MTTLKIGHGNIVIAHRVLTIEEAATETVRRIMRKEQDENRLVDGTAGHKTRSLIFMNSGHVVASAIRKKTLIRRLKEKRSGKNKDGNHVDSE</sequence>
<evidence type="ECO:0000256" key="1">
    <source>
        <dbReference type="SAM" id="MobiDB-lite"/>
    </source>
</evidence>
<evidence type="ECO:0008006" key="4">
    <source>
        <dbReference type="Google" id="ProtNLM"/>
    </source>
</evidence>
<dbReference type="AlphaFoldDB" id="A0A841PNH7"/>
<dbReference type="RefSeq" id="WP_184404363.1">
    <property type="nucleotide sequence ID" value="NZ_JACHHJ010000003.1"/>
</dbReference>
<organism evidence="2 3">
    <name type="scientific">Geomicrobium halophilum</name>
    <dbReference type="NCBI Taxonomy" id="549000"/>
    <lineage>
        <taxon>Bacteria</taxon>
        <taxon>Bacillati</taxon>
        <taxon>Bacillota</taxon>
        <taxon>Bacilli</taxon>
        <taxon>Bacillales</taxon>
        <taxon>Geomicrobium</taxon>
    </lineage>
</organism>
<dbReference type="PANTHER" id="PTHR38449">
    <property type="entry name" value="REGULATORY PROTEIN TM_1690-RELATED"/>
    <property type="match status" value="1"/>
</dbReference>
<protein>
    <recommendedName>
        <fullName evidence="4">Regulatory protein</fullName>
    </recommendedName>
</protein>
<evidence type="ECO:0000313" key="3">
    <source>
        <dbReference type="Proteomes" id="UP000568839"/>
    </source>
</evidence>
<feature type="compositionally biased region" description="Basic and acidic residues" evidence="1">
    <location>
        <begin position="78"/>
        <end position="92"/>
    </location>
</feature>
<proteinExistence type="predicted"/>
<comment type="caution">
    <text evidence="2">The sequence shown here is derived from an EMBL/GenBank/DDBJ whole genome shotgun (WGS) entry which is preliminary data.</text>
</comment>
<feature type="region of interest" description="Disordered" evidence="1">
    <location>
        <begin position="73"/>
        <end position="92"/>
    </location>
</feature>
<dbReference type="EMBL" id="JACHHJ010000003">
    <property type="protein sequence ID" value="MBB6450309.1"/>
    <property type="molecule type" value="Genomic_DNA"/>
</dbReference>
<dbReference type="Proteomes" id="UP000568839">
    <property type="component" value="Unassembled WGS sequence"/>
</dbReference>
<accession>A0A841PNH7</accession>
<gene>
    <name evidence="2" type="ORF">HNR44_002292</name>
</gene>
<dbReference type="InterPro" id="IPR007169">
    <property type="entry name" value="RemA-like"/>
</dbReference>
<dbReference type="PANTHER" id="PTHR38449:SF1">
    <property type="entry name" value="REGULATORY PROTEIN SSL2874-RELATED"/>
    <property type="match status" value="1"/>
</dbReference>
<keyword evidence="3" id="KW-1185">Reference proteome</keyword>
<reference evidence="2 3" key="1">
    <citation type="submission" date="2020-08" db="EMBL/GenBank/DDBJ databases">
        <title>Genomic Encyclopedia of Type Strains, Phase IV (KMG-IV): sequencing the most valuable type-strain genomes for metagenomic binning, comparative biology and taxonomic classification.</title>
        <authorList>
            <person name="Goeker M."/>
        </authorList>
    </citation>
    <scope>NUCLEOTIDE SEQUENCE [LARGE SCALE GENOMIC DNA]</scope>
    <source>
        <strain evidence="2 3">DSM 21769</strain>
    </source>
</reference>
<dbReference type="Pfam" id="PF04025">
    <property type="entry name" value="RemA-like"/>
    <property type="match status" value="1"/>
</dbReference>